<proteinExistence type="predicted"/>
<dbReference type="InterPro" id="IPR050298">
    <property type="entry name" value="Gram-neg_bact_OMP"/>
</dbReference>
<evidence type="ECO:0000256" key="4">
    <source>
        <dbReference type="ARBA" id="ARBA00022452"/>
    </source>
</evidence>
<evidence type="ECO:0000256" key="3">
    <source>
        <dbReference type="ARBA" id="ARBA00022448"/>
    </source>
</evidence>
<feature type="signal peptide" evidence="11">
    <location>
        <begin position="1"/>
        <end position="21"/>
    </location>
</feature>
<dbReference type="GO" id="GO:0009279">
    <property type="term" value="C:cell outer membrane"/>
    <property type="evidence" value="ECO:0007669"/>
    <property type="project" value="UniProtKB-SubCell"/>
</dbReference>
<evidence type="ECO:0000256" key="1">
    <source>
        <dbReference type="ARBA" id="ARBA00004571"/>
    </source>
</evidence>
<dbReference type="InterPro" id="IPR001702">
    <property type="entry name" value="Porin_Gram-ve"/>
</dbReference>
<keyword evidence="8" id="KW-0626">Porin</keyword>
<evidence type="ECO:0000259" key="12">
    <source>
        <dbReference type="Pfam" id="PF13609"/>
    </source>
</evidence>
<dbReference type="CDD" id="cd00342">
    <property type="entry name" value="gram_neg_porins"/>
    <property type="match status" value="1"/>
</dbReference>
<feature type="chain" id="PRO_5012279057" evidence="11">
    <location>
        <begin position="22"/>
        <end position="350"/>
    </location>
</feature>
<reference evidence="14" key="1">
    <citation type="submission" date="2017-02" db="EMBL/GenBank/DDBJ databases">
        <title>Complete genome sequence of Cupriavidus necator strain NH9, a 3-chlorobenzoate degrader.</title>
        <authorList>
            <person name="Moriuchi R."/>
            <person name="Dohra H."/>
            <person name="Ogawa N."/>
        </authorList>
    </citation>
    <scope>NUCLEOTIDE SEQUENCE [LARGE SCALE GENOMIC DNA]</scope>
    <source>
        <strain evidence="14">NH9</strain>
    </source>
</reference>
<keyword evidence="7" id="KW-0406">Ion transport</keyword>
<dbReference type="InterPro" id="IPR023614">
    <property type="entry name" value="Porin_dom_sf"/>
</dbReference>
<dbReference type="InterPro" id="IPR033900">
    <property type="entry name" value="Gram_neg_porin_domain"/>
</dbReference>
<dbReference type="Pfam" id="PF13609">
    <property type="entry name" value="Porin_4"/>
    <property type="match status" value="1"/>
</dbReference>
<evidence type="ECO:0000313" key="14">
    <source>
        <dbReference type="Proteomes" id="UP000189627"/>
    </source>
</evidence>
<evidence type="ECO:0000256" key="8">
    <source>
        <dbReference type="ARBA" id="ARBA00023114"/>
    </source>
</evidence>
<dbReference type="RefSeq" id="WP_078200262.1">
    <property type="nucleotide sequence ID" value="NZ_CP017758.1"/>
</dbReference>
<keyword evidence="10" id="KW-0998">Cell outer membrane</keyword>
<keyword evidence="4" id="KW-1134">Transmembrane beta strand</keyword>
<evidence type="ECO:0000256" key="9">
    <source>
        <dbReference type="ARBA" id="ARBA00023136"/>
    </source>
</evidence>
<comment type="subcellular location">
    <subcellularLocation>
        <location evidence="1">Cell outer membrane</location>
        <topology evidence="1">Multi-pass membrane protein</topology>
    </subcellularLocation>
</comment>
<evidence type="ECO:0000256" key="6">
    <source>
        <dbReference type="ARBA" id="ARBA00022729"/>
    </source>
</evidence>
<dbReference type="PRINTS" id="PR00184">
    <property type="entry name" value="NEISSPPORIN"/>
</dbReference>
<organism evidence="13 14">
    <name type="scientific">Cupriavidus necator</name>
    <name type="common">Alcaligenes eutrophus</name>
    <name type="synonym">Ralstonia eutropha</name>
    <dbReference type="NCBI Taxonomy" id="106590"/>
    <lineage>
        <taxon>Bacteria</taxon>
        <taxon>Pseudomonadati</taxon>
        <taxon>Pseudomonadota</taxon>
        <taxon>Betaproteobacteria</taxon>
        <taxon>Burkholderiales</taxon>
        <taxon>Burkholderiaceae</taxon>
        <taxon>Cupriavidus</taxon>
    </lineage>
</organism>
<keyword evidence="5" id="KW-0812">Transmembrane</keyword>
<keyword evidence="3" id="KW-0813">Transport</keyword>
<protein>
    <submittedName>
        <fullName evidence="13">Porin</fullName>
    </submittedName>
</protein>
<evidence type="ECO:0000256" key="2">
    <source>
        <dbReference type="ARBA" id="ARBA00011233"/>
    </source>
</evidence>
<evidence type="ECO:0000256" key="5">
    <source>
        <dbReference type="ARBA" id="ARBA00022692"/>
    </source>
</evidence>
<evidence type="ECO:0000313" key="13">
    <source>
        <dbReference type="EMBL" id="AQV97940.1"/>
    </source>
</evidence>
<accession>A0A1U9UZ30</accession>
<gene>
    <name evidence="13" type="ORF">BJN34_29170</name>
</gene>
<dbReference type="PANTHER" id="PTHR34501:SF9">
    <property type="entry name" value="MAJOR OUTER MEMBRANE PROTEIN P.IA"/>
    <property type="match status" value="1"/>
</dbReference>
<evidence type="ECO:0000256" key="7">
    <source>
        <dbReference type="ARBA" id="ARBA00023065"/>
    </source>
</evidence>
<name>A0A1U9UZ30_CUPNE</name>
<dbReference type="EMBL" id="CP017758">
    <property type="protein sequence ID" value="AQV97940.1"/>
    <property type="molecule type" value="Genomic_DNA"/>
</dbReference>
<dbReference type="AlphaFoldDB" id="A0A1U9UZ30"/>
<dbReference type="Gene3D" id="2.40.160.10">
    <property type="entry name" value="Porin"/>
    <property type="match status" value="1"/>
</dbReference>
<feature type="domain" description="Porin" evidence="12">
    <location>
        <begin position="10"/>
        <end position="318"/>
    </location>
</feature>
<dbReference type="KEGG" id="cuh:BJN34_29170"/>
<comment type="subunit">
    <text evidence="2">Homotrimer.</text>
</comment>
<dbReference type="GO" id="GO:0046930">
    <property type="term" value="C:pore complex"/>
    <property type="evidence" value="ECO:0007669"/>
    <property type="project" value="UniProtKB-KW"/>
</dbReference>
<keyword evidence="6 11" id="KW-0732">Signal</keyword>
<evidence type="ECO:0000256" key="11">
    <source>
        <dbReference type="SAM" id="SignalP"/>
    </source>
</evidence>
<dbReference type="GO" id="GO:0034220">
    <property type="term" value="P:monoatomic ion transmembrane transport"/>
    <property type="evidence" value="ECO:0007669"/>
    <property type="project" value="InterPro"/>
</dbReference>
<evidence type="ECO:0000256" key="10">
    <source>
        <dbReference type="ARBA" id="ARBA00023237"/>
    </source>
</evidence>
<dbReference type="Proteomes" id="UP000189627">
    <property type="component" value="Chromosome 2"/>
</dbReference>
<dbReference type="GO" id="GO:0015288">
    <property type="term" value="F:porin activity"/>
    <property type="evidence" value="ECO:0007669"/>
    <property type="project" value="UniProtKB-KW"/>
</dbReference>
<dbReference type="PANTHER" id="PTHR34501">
    <property type="entry name" value="PROTEIN YDDL-RELATED"/>
    <property type="match status" value="1"/>
</dbReference>
<dbReference type="InterPro" id="IPR002299">
    <property type="entry name" value="Porin_Neis"/>
</dbReference>
<dbReference type="PRINTS" id="PR00182">
    <property type="entry name" value="ECOLNEIPORIN"/>
</dbReference>
<sequence>MKKLGAFLLAGAAAAPGLASAQSGVTLYGVADQYMEYVKSGNKHATRVEDGGLYQSRWGLRGKEDLGSGLSAVFTLETGLALDTGTVQQGGRLFGRQAWVGLSSAQWGAMTFGRQNTPIYYIEGQASAFGFSPYGPLGRLQNSGPAGSSLTARADNSIRYESPELAGFQGSLLFSLGAERTSPPRDADWLKAVGLTYGRGPLWLGLAYERTYSIGGVADADRDERAIGGTYEFPWLKVFVNGRQATRWNPGQATIKDRGYHVGVSVPVGPSGQVLLAYGMQRTVGTSNRGDQASLGYQHNLSKRTTLYANASKIWNKGQANYTFSNFPNEVSPSGASNPQGVMLGMRQLF</sequence>
<dbReference type="SUPFAM" id="SSF56935">
    <property type="entry name" value="Porins"/>
    <property type="match status" value="1"/>
</dbReference>
<dbReference type="OrthoDB" id="6975458at2"/>
<keyword evidence="9" id="KW-0472">Membrane</keyword>